<dbReference type="PANTHER" id="PTHR43140">
    <property type="entry name" value="TYPE-1 RESTRICTION ENZYME ECOKI SPECIFICITY PROTEIN"/>
    <property type="match status" value="1"/>
</dbReference>
<accession>A0ABW6IRU0</accession>
<proteinExistence type="inferred from homology"/>
<feature type="compositionally biased region" description="Polar residues" evidence="5">
    <location>
        <begin position="467"/>
        <end position="479"/>
    </location>
</feature>
<dbReference type="EC" id="3.1.21.-" evidence="7"/>
<evidence type="ECO:0000256" key="5">
    <source>
        <dbReference type="SAM" id="MobiDB-lite"/>
    </source>
</evidence>
<dbReference type="Proteomes" id="UP001600424">
    <property type="component" value="Unassembled WGS sequence"/>
</dbReference>
<organism evidence="7 8">
    <name type="scientific">Streptomyces wedmorensis</name>
    <dbReference type="NCBI Taxonomy" id="43759"/>
    <lineage>
        <taxon>Bacteria</taxon>
        <taxon>Bacillati</taxon>
        <taxon>Actinomycetota</taxon>
        <taxon>Actinomycetes</taxon>
        <taxon>Kitasatosporales</taxon>
        <taxon>Streptomycetaceae</taxon>
        <taxon>Streptomyces</taxon>
    </lineage>
</organism>
<dbReference type="EMBL" id="JBHTRV010000007">
    <property type="protein sequence ID" value="MFE5980341.1"/>
    <property type="molecule type" value="Genomic_DNA"/>
</dbReference>
<keyword evidence="7" id="KW-0255">Endonuclease</keyword>
<dbReference type="InterPro" id="IPR051212">
    <property type="entry name" value="Type-I_RE_S_subunit"/>
</dbReference>
<dbReference type="GO" id="GO:0004519">
    <property type="term" value="F:endonuclease activity"/>
    <property type="evidence" value="ECO:0007669"/>
    <property type="project" value="UniProtKB-KW"/>
</dbReference>
<keyword evidence="2" id="KW-0680">Restriction system</keyword>
<feature type="region of interest" description="Disordered" evidence="5">
    <location>
        <begin position="427"/>
        <end position="479"/>
    </location>
</feature>
<dbReference type="PANTHER" id="PTHR43140:SF1">
    <property type="entry name" value="TYPE I RESTRICTION ENZYME ECOKI SPECIFICITY SUBUNIT"/>
    <property type="match status" value="1"/>
</dbReference>
<comment type="subunit">
    <text evidence="4">The methyltransferase is composed of M and S polypeptides.</text>
</comment>
<gene>
    <name evidence="7" type="ORF">ACFQ63_11575</name>
</gene>
<evidence type="ECO:0000256" key="3">
    <source>
        <dbReference type="ARBA" id="ARBA00023125"/>
    </source>
</evidence>
<comment type="caution">
    <text evidence="7">The sequence shown here is derived from an EMBL/GenBank/DDBJ whole genome shotgun (WGS) entry which is preliminary data.</text>
</comment>
<dbReference type="GO" id="GO:0016787">
    <property type="term" value="F:hydrolase activity"/>
    <property type="evidence" value="ECO:0007669"/>
    <property type="project" value="UniProtKB-KW"/>
</dbReference>
<dbReference type="RefSeq" id="WP_386252158.1">
    <property type="nucleotide sequence ID" value="NZ_JBHTRV010000007.1"/>
</dbReference>
<evidence type="ECO:0000313" key="8">
    <source>
        <dbReference type="Proteomes" id="UP001600424"/>
    </source>
</evidence>
<evidence type="ECO:0000256" key="4">
    <source>
        <dbReference type="ARBA" id="ARBA00038652"/>
    </source>
</evidence>
<evidence type="ECO:0000256" key="1">
    <source>
        <dbReference type="ARBA" id="ARBA00010923"/>
    </source>
</evidence>
<dbReference type="SUPFAM" id="SSF116734">
    <property type="entry name" value="DNA methylase specificity domain"/>
    <property type="match status" value="2"/>
</dbReference>
<dbReference type="CDD" id="cd17253">
    <property type="entry name" value="RMtype1_S_Eco933I-TRD2-CR2_like"/>
    <property type="match status" value="1"/>
</dbReference>
<keyword evidence="8" id="KW-1185">Reference proteome</keyword>
<reference evidence="7 8" key="1">
    <citation type="submission" date="2024-09" db="EMBL/GenBank/DDBJ databases">
        <title>The Natural Products Discovery Center: Release of the First 8490 Sequenced Strains for Exploring Actinobacteria Biosynthetic Diversity.</title>
        <authorList>
            <person name="Kalkreuter E."/>
            <person name="Kautsar S.A."/>
            <person name="Yang D."/>
            <person name="Bader C.D."/>
            <person name="Teijaro C.N."/>
            <person name="Fluegel L."/>
            <person name="Davis C.M."/>
            <person name="Simpson J.R."/>
            <person name="Lauterbach L."/>
            <person name="Steele A.D."/>
            <person name="Gui C."/>
            <person name="Meng S."/>
            <person name="Li G."/>
            <person name="Viehrig K."/>
            <person name="Ye F."/>
            <person name="Su P."/>
            <person name="Kiefer A.F."/>
            <person name="Nichols A."/>
            <person name="Cepeda A.J."/>
            <person name="Yan W."/>
            <person name="Fan B."/>
            <person name="Jiang Y."/>
            <person name="Adhikari A."/>
            <person name="Zheng C.-J."/>
            <person name="Schuster L."/>
            <person name="Cowan T.M."/>
            <person name="Smanski M.J."/>
            <person name="Chevrette M.G."/>
            <person name="De Carvalho L.P.S."/>
            <person name="Shen B."/>
        </authorList>
    </citation>
    <scope>NUCLEOTIDE SEQUENCE [LARGE SCALE GENOMIC DNA]</scope>
    <source>
        <strain evidence="7 8">NPDC056472</strain>
    </source>
</reference>
<dbReference type="Pfam" id="PF01420">
    <property type="entry name" value="Methylase_S"/>
    <property type="match status" value="1"/>
</dbReference>
<dbReference type="InterPro" id="IPR044946">
    <property type="entry name" value="Restrct_endonuc_typeI_TRD_sf"/>
</dbReference>
<dbReference type="Gene3D" id="3.90.220.20">
    <property type="entry name" value="DNA methylase specificity domains"/>
    <property type="match status" value="2"/>
</dbReference>
<keyword evidence="7" id="KW-0540">Nuclease</keyword>
<dbReference type="CDD" id="cd17261">
    <property type="entry name" value="RMtype1_S_EcoKI-TRD2-CR2_like"/>
    <property type="match status" value="1"/>
</dbReference>
<name>A0ABW6IRU0_STRWE</name>
<feature type="domain" description="Type I restriction modification DNA specificity" evidence="6">
    <location>
        <begin position="7"/>
        <end position="176"/>
    </location>
</feature>
<comment type="similarity">
    <text evidence="1">Belongs to the type-I restriction system S methylase family.</text>
</comment>
<evidence type="ECO:0000259" key="6">
    <source>
        <dbReference type="Pfam" id="PF01420"/>
    </source>
</evidence>
<sequence>MSNTELPSGWILVRLEEVAEITGGIQKQQKRRPVDNAYPFLRVANVGRGALDLEDVHKIELFDGEIERFRLQVGDLLVVEGNGSPSQIGRAASWRGAIDDAVHQNHLIRVRPGPAIDPNFLESVWNSPFVWDQLREVAQTTSGLYTLSTAKIKRVRVPLPPLHEQRRIVEALDGYLSRMDAAVGLVASSSRRSKALQRSLLQQALKSCTEYPMATLGSLIREPLRNGHSARASDSADGIRTINLTAVTTGEFSEQNSKVTVADAYRVRDLWLRPGDILIQRSNTPDLVGTAALYAGSEDWAIYPDLLIRVRVNDRILPEFAVAMLRSPQLRRYFRSAAKGLAGSMPKIDQAAILGALLPVPPLDVQREIVKRISALSGQVELLAAEVERGLRRAQHLRLSVLRSAFAGDLVPQDSSDESLRDLVDSIQRERAKPRSRAVARSQHSRPEEANPRKLQTPAESEADSVSLPQSAVQQEFEL</sequence>
<evidence type="ECO:0000256" key="2">
    <source>
        <dbReference type="ARBA" id="ARBA00022747"/>
    </source>
</evidence>
<keyword evidence="3" id="KW-0238">DNA-binding</keyword>
<evidence type="ECO:0000313" key="7">
    <source>
        <dbReference type="EMBL" id="MFE5980341.1"/>
    </source>
</evidence>
<dbReference type="InterPro" id="IPR000055">
    <property type="entry name" value="Restrct_endonuc_typeI_TRD"/>
</dbReference>
<protein>
    <submittedName>
        <fullName evidence="7">Restriction endonuclease subunit S</fullName>
        <ecNumber evidence="7">3.1.21.-</ecNumber>
    </submittedName>
</protein>
<keyword evidence="7" id="KW-0378">Hydrolase</keyword>